<feature type="domain" description="Cadherin" evidence="12">
    <location>
        <begin position="784"/>
        <end position="932"/>
    </location>
</feature>
<dbReference type="GO" id="GO:0007156">
    <property type="term" value="P:homophilic cell adhesion via plasma membrane adhesion molecules"/>
    <property type="evidence" value="ECO:0007669"/>
    <property type="project" value="InterPro"/>
</dbReference>
<organism evidence="13 14">
    <name type="scientific">Fasciolopsis buskii</name>
    <dbReference type="NCBI Taxonomy" id="27845"/>
    <lineage>
        <taxon>Eukaryota</taxon>
        <taxon>Metazoa</taxon>
        <taxon>Spiralia</taxon>
        <taxon>Lophotrochozoa</taxon>
        <taxon>Platyhelminthes</taxon>
        <taxon>Trematoda</taxon>
        <taxon>Digenea</taxon>
        <taxon>Plagiorchiida</taxon>
        <taxon>Echinostomata</taxon>
        <taxon>Echinostomatoidea</taxon>
        <taxon>Fasciolidae</taxon>
        <taxon>Fasciolopsis</taxon>
    </lineage>
</organism>
<feature type="transmembrane region" description="Helical" evidence="10">
    <location>
        <begin position="1114"/>
        <end position="1138"/>
    </location>
</feature>
<feature type="signal peptide" evidence="11">
    <location>
        <begin position="1"/>
        <end position="19"/>
    </location>
</feature>
<keyword evidence="2 10" id="KW-0812">Transmembrane</keyword>
<dbReference type="Pfam" id="PF00028">
    <property type="entry name" value="Cadherin"/>
    <property type="match status" value="1"/>
</dbReference>
<evidence type="ECO:0000256" key="3">
    <source>
        <dbReference type="ARBA" id="ARBA00022737"/>
    </source>
</evidence>
<dbReference type="SUPFAM" id="SSF49313">
    <property type="entry name" value="Cadherin-like"/>
    <property type="match status" value="5"/>
</dbReference>
<feature type="domain" description="Cadherin" evidence="12">
    <location>
        <begin position="208"/>
        <end position="326"/>
    </location>
</feature>
<evidence type="ECO:0000256" key="1">
    <source>
        <dbReference type="ARBA" id="ARBA00004167"/>
    </source>
</evidence>
<evidence type="ECO:0000313" key="13">
    <source>
        <dbReference type="EMBL" id="KAA0188830.1"/>
    </source>
</evidence>
<dbReference type="SMART" id="SM00112">
    <property type="entry name" value="CA"/>
    <property type="match status" value="6"/>
</dbReference>
<comment type="caution">
    <text evidence="13">The sequence shown here is derived from an EMBL/GenBank/DDBJ whole genome shotgun (WGS) entry which is preliminary data.</text>
</comment>
<keyword evidence="6 10" id="KW-0472">Membrane</keyword>
<evidence type="ECO:0000259" key="12">
    <source>
        <dbReference type="PROSITE" id="PS50268"/>
    </source>
</evidence>
<evidence type="ECO:0000256" key="4">
    <source>
        <dbReference type="ARBA" id="ARBA00022837"/>
    </source>
</evidence>
<accession>A0A8E0RVD7</accession>
<keyword evidence="7" id="KW-0325">Glycoprotein</keyword>
<keyword evidence="3" id="KW-0677">Repeat</keyword>
<evidence type="ECO:0000256" key="11">
    <source>
        <dbReference type="SAM" id="SignalP"/>
    </source>
</evidence>
<dbReference type="InterPro" id="IPR020894">
    <property type="entry name" value="Cadherin_CS"/>
</dbReference>
<feature type="chain" id="PRO_5034409841" evidence="11">
    <location>
        <begin position="20"/>
        <end position="1408"/>
    </location>
</feature>
<gene>
    <name evidence="13" type="ORF">FBUS_04254</name>
</gene>
<protein>
    <submittedName>
        <fullName evidence="13">Protocadherin-11 X-linked</fullName>
    </submittedName>
</protein>
<dbReference type="InterPro" id="IPR015919">
    <property type="entry name" value="Cadherin-like_sf"/>
</dbReference>
<dbReference type="Gene3D" id="2.60.40.60">
    <property type="entry name" value="Cadherins"/>
    <property type="match status" value="7"/>
</dbReference>
<dbReference type="PANTHER" id="PTHR24028">
    <property type="entry name" value="CADHERIN-87A"/>
    <property type="match status" value="1"/>
</dbReference>
<feature type="compositionally biased region" description="Basic and acidic residues" evidence="9">
    <location>
        <begin position="1071"/>
        <end position="1083"/>
    </location>
</feature>
<feature type="domain" description="Cadherin" evidence="12">
    <location>
        <begin position="936"/>
        <end position="1062"/>
    </location>
</feature>
<feature type="compositionally biased region" description="Low complexity" evidence="9">
    <location>
        <begin position="1054"/>
        <end position="1069"/>
    </location>
</feature>
<dbReference type="OrthoDB" id="6252479at2759"/>
<evidence type="ECO:0000256" key="5">
    <source>
        <dbReference type="ARBA" id="ARBA00022989"/>
    </source>
</evidence>
<feature type="region of interest" description="Disordered" evidence="9">
    <location>
        <begin position="1155"/>
        <end position="1174"/>
    </location>
</feature>
<feature type="region of interest" description="Disordered" evidence="9">
    <location>
        <begin position="1054"/>
        <end position="1089"/>
    </location>
</feature>
<evidence type="ECO:0000256" key="8">
    <source>
        <dbReference type="PROSITE-ProRule" id="PRU00043"/>
    </source>
</evidence>
<proteinExistence type="predicted"/>
<evidence type="ECO:0000256" key="9">
    <source>
        <dbReference type="SAM" id="MobiDB-lite"/>
    </source>
</evidence>
<dbReference type="EMBL" id="LUCM01008171">
    <property type="protein sequence ID" value="KAA0188830.1"/>
    <property type="molecule type" value="Genomic_DNA"/>
</dbReference>
<evidence type="ECO:0000313" key="14">
    <source>
        <dbReference type="Proteomes" id="UP000728185"/>
    </source>
</evidence>
<keyword evidence="5 10" id="KW-1133">Transmembrane helix</keyword>
<dbReference type="PANTHER" id="PTHR24028:SF146">
    <property type="entry name" value="CADHERIN 96CB, ISOFORM D-RELATED"/>
    <property type="match status" value="1"/>
</dbReference>
<evidence type="ECO:0000256" key="6">
    <source>
        <dbReference type="ARBA" id="ARBA00023136"/>
    </source>
</evidence>
<keyword evidence="14" id="KW-1185">Reference proteome</keyword>
<reference evidence="13" key="1">
    <citation type="submission" date="2019-05" db="EMBL/GenBank/DDBJ databases">
        <title>Annotation for the trematode Fasciolopsis buski.</title>
        <authorList>
            <person name="Choi Y.-J."/>
        </authorList>
    </citation>
    <scope>NUCLEOTIDE SEQUENCE</scope>
    <source>
        <strain evidence="13">HT</strain>
        <tissue evidence="13">Whole worm</tissue>
    </source>
</reference>
<dbReference type="InterPro" id="IPR050174">
    <property type="entry name" value="Protocadherin/Cadherin-CA"/>
</dbReference>
<dbReference type="InterPro" id="IPR002126">
    <property type="entry name" value="Cadherin-like_dom"/>
</dbReference>
<dbReference type="PRINTS" id="PR00205">
    <property type="entry name" value="CADHERIN"/>
</dbReference>
<evidence type="ECO:0000256" key="7">
    <source>
        <dbReference type="ARBA" id="ARBA00023180"/>
    </source>
</evidence>
<dbReference type="CDD" id="cd11304">
    <property type="entry name" value="Cadherin_repeat"/>
    <property type="match status" value="5"/>
</dbReference>
<evidence type="ECO:0000256" key="10">
    <source>
        <dbReference type="SAM" id="Phobius"/>
    </source>
</evidence>
<name>A0A8E0RVD7_9TREM</name>
<dbReference type="PROSITE" id="PS50268">
    <property type="entry name" value="CADHERIN_2"/>
    <property type="match status" value="7"/>
</dbReference>
<keyword evidence="4 8" id="KW-0106">Calcium</keyword>
<dbReference type="Proteomes" id="UP000728185">
    <property type="component" value="Unassembled WGS sequence"/>
</dbReference>
<dbReference type="GO" id="GO:0005509">
    <property type="term" value="F:calcium ion binding"/>
    <property type="evidence" value="ECO:0007669"/>
    <property type="project" value="UniProtKB-UniRule"/>
</dbReference>
<feature type="domain" description="Cadherin" evidence="12">
    <location>
        <begin position="455"/>
        <end position="627"/>
    </location>
</feature>
<feature type="domain" description="Cadherin" evidence="12">
    <location>
        <begin position="28"/>
        <end position="178"/>
    </location>
</feature>
<dbReference type="PROSITE" id="PS00232">
    <property type="entry name" value="CADHERIN_1"/>
    <property type="match status" value="3"/>
</dbReference>
<feature type="domain" description="Cadherin" evidence="12">
    <location>
        <begin position="327"/>
        <end position="431"/>
    </location>
</feature>
<keyword evidence="11" id="KW-0732">Signal</keyword>
<evidence type="ECO:0000256" key="2">
    <source>
        <dbReference type="ARBA" id="ARBA00022692"/>
    </source>
</evidence>
<dbReference type="GO" id="GO:0005886">
    <property type="term" value="C:plasma membrane"/>
    <property type="evidence" value="ECO:0007669"/>
    <property type="project" value="InterPro"/>
</dbReference>
<feature type="domain" description="Cadherin" evidence="12">
    <location>
        <begin position="627"/>
        <end position="783"/>
    </location>
</feature>
<sequence>MTLKAVVSVFTTLFMAIQCKNQPNEGSNQLKLTVFLEEELPRSSPVVNLSALVRQSTPTSSEFFTVVQEGKLRFSFLEPNPHFVIDYSNPDAQILRIQTRVDRETVCPTPDFRCGMQLPTSDNVHAYGVTNPIGNACAIPVLLIAEAALMNMATKSRSQFILQLNIHIMDINDNAPSWKSFSTTLVSLQHVNSTSLVRNSISTSSNAVIPKLDLTVAEHTVIGTRLALPLAVDPDACPDNTTSTYGIESQTVTDAFVLDWDQTILDSSKTDDLGLWLRVNKDLNHDEQPYHHVVLYAADAGVSRRLTGQLLLNISVTDVNDHPPKFNQTRHVVWVREHEIIGSKIYLPHVYDADPSDRFRLEFALHPATVAATRSLFKVDPQNGEISVQGVIDFEQATQHLLYISVSDGKWTDKMELVVMVLNINDHAPQIKIFSHLASVPKSTGVFHTGTRNQAQAQLTVVVQENGPPNQLIATAMVTDKDFTAQLRSENELNSQHAELGSGQLLDEFSTVYSPGTTKLLKPVCSVDNEQFHMEALELDASQLSRDRFRFKIILAGKPLDREEQHRILLHVQCHDEDVISRIPQYLQYSPTSALHQSGLYMPVGRRSASASLLILVTDENDSPPILVSPPFVRLSENAPIDTLVMRIHATDADDPKSLAGASGLRYHLIGEPLIIPAKSATPMSTGVNMNELVSSGLASVDSFPSQPWFHLNPTTGDLKTLVSFDREMVQSITLQIEVNDGGDPSPIGSKPAGMQNADIIRNTVNGTVTIEIADVNDCVPTFSQQLYEFSLSEDSRPPVRIGRVNVTDCDMDENNHLLEFWLQSSIPSKHPESLSPDRLSGPKNPSGNSQLMSWFSVSKSGELFVRMPHFSPTGLVTSYGVNSDDYGPLDRERNEIIVLDVFARDLGSPALTGSAQILVRLTDVNDNAPEWEFPRPQNRLVNFSSEAAVGNRVARLVATDPDEGPRGKITYSILSGNEAGQFELDSESGWIYLAQPIDGQLRAPAPGMQLQGLKPHMWPSRSSSMIRLYVQASDQGNPPRTSSSVLDILIQQPSQSPAPSGASRSAARTEYSRHVKQPEYREIGTGSAASEIHSEVNAEPDRPTVGFFLSSDFLTLVSMITATLAALFLLFILFVVIRCRRLKQSQTTCSRRDLAPGAKWRSPEHRTLRKTAHNNNNGRRSGCFQNCLIPCFGYPIATRRSLRSVVNPGRDVATPTNTNYPIIFSSTMNSRQLFSLTDQQGHRLADIHPSDLLLYSTSSSVLSPCQTIPRSGLDPNLNGNDYSFLVHSNCPIESRSVCPSMVLNNSNHYRPQTFCPKNGEFDFQLLSSSSLPLAQGPQLQQCNDPQKSCLLNDGDHLDEKNESTDEKFVTNAVDDKDLQHSVYTSLNPNLNNPIPQPHSVCQSSSFV</sequence>
<comment type="subcellular location">
    <subcellularLocation>
        <location evidence="1">Membrane</location>
        <topology evidence="1">Single-pass membrane protein</topology>
    </subcellularLocation>
</comment>